<reference evidence="2 3" key="1">
    <citation type="submission" date="2021-03" db="EMBL/GenBank/DDBJ databases">
        <title>Genomic Encyclopedia of Type Strains, Phase IV (KMG-IV): sequencing the most valuable type-strain genomes for metagenomic binning, comparative biology and taxonomic classification.</title>
        <authorList>
            <person name="Goeker M."/>
        </authorList>
    </citation>
    <scope>NUCLEOTIDE SEQUENCE [LARGE SCALE GENOMIC DNA]</scope>
    <source>
        <strain evidence="2 3">DSM 101872</strain>
    </source>
</reference>
<sequence>MIILAKTRLKTKRNKLLTIECLFIILFIFYYLISGLSDPPFVGKLAVFQNIDETTFLIWIGLWTSGMVSTLSWKGQSNELIRLNDRTIWMKSQFINIIEISLLNTITSAVIMLIFIFFKQHPLIISWENLILGIVLIFEEIVLLEIIALGISIICSNVSYVLINISFYVILYALTFNPFLDNLIHWITGENIIIKPDYIALIVYDSCLIWGIILLLMLIELNLFKKREIYL</sequence>
<feature type="transmembrane region" description="Helical" evidence="1">
    <location>
        <begin position="56"/>
        <end position="73"/>
    </location>
</feature>
<organism evidence="2 3">
    <name type="scientific">Lactobacillus colini</name>
    <dbReference type="NCBI Taxonomy" id="1819254"/>
    <lineage>
        <taxon>Bacteria</taxon>
        <taxon>Bacillati</taxon>
        <taxon>Bacillota</taxon>
        <taxon>Bacilli</taxon>
        <taxon>Lactobacillales</taxon>
        <taxon>Lactobacillaceae</taxon>
        <taxon>Lactobacillus</taxon>
    </lineage>
</organism>
<keyword evidence="1" id="KW-1133">Transmembrane helix</keyword>
<feature type="transmembrane region" description="Helical" evidence="1">
    <location>
        <begin position="94"/>
        <end position="118"/>
    </location>
</feature>
<feature type="transmembrane region" description="Helical" evidence="1">
    <location>
        <begin position="158"/>
        <end position="179"/>
    </location>
</feature>
<accession>A0ABS4MG87</accession>
<dbReference type="Proteomes" id="UP001519292">
    <property type="component" value="Unassembled WGS sequence"/>
</dbReference>
<evidence type="ECO:0000256" key="1">
    <source>
        <dbReference type="SAM" id="Phobius"/>
    </source>
</evidence>
<protein>
    <recommendedName>
        <fullName evidence="4">ABC transporter permease</fullName>
    </recommendedName>
</protein>
<proteinExistence type="predicted"/>
<feature type="transmembrane region" description="Helical" evidence="1">
    <location>
        <begin position="16"/>
        <end position="36"/>
    </location>
</feature>
<feature type="transmembrane region" description="Helical" evidence="1">
    <location>
        <begin position="130"/>
        <end position="151"/>
    </location>
</feature>
<feature type="transmembrane region" description="Helical" evidence="1">
    <location>
        <begin position="199"/>
        <end position="219"/>
    </location>
</feature>
<comment type="caution">
    <text evidence="2">The sequence shown here is derived from an EMBL/GenBank/DDBJ whole genome shotgun (WGS) entry which is preliminary data.</text>
</comment>
<dbReference type="EMBL" id="JAGGLU010000008">
    <property type="protein sequence ID" value="MBP2058367.1"/>
    <property type="molecule type" value="Genomic_DNA"/>
</dbReference>
<dbReference type="RefSeq" id="WP_209687104.1">
    <property type="nucleotide sequence ID" value="NZ_JAGGLU010000008.1"/>
</dbReference>
<gene>
    <name evidence="2" type="ORF">J2Z60_001546</name>
</gene>
<keyword evidence="3" id="KW-1185">Reference proteome</keyword>
<name>A0ABS4MG87_9LACO</name>
<keyword evidence="1" id="KW-0472">Membrane</keyword>
<evidence type="ECO:0000313" key="3">
    <source>
        <dbReference type="Proteomes" id="UP001519292"/>
    </source>
</evidence>
<evidence type="ECO:0000313" key="2">
    <source>
        <dbReference type="EMBL" id="MBP2058367.1"/>
    </source>
</evidence>
<evidence type="ECO:0008006" key="4">
    <source>
        <dbReference type="Google" id="ProtNLM"/>
    </source>
</evidence>
<keyword evidence="1" id="KW-0812">Transmembrane</keyword>